<comment type="similarity">
    <text evidence="1 12">Belongs to the helicase family. DnaB subfamily.</text>
</comment>
<dbReference type="NCBIfam" id="NF004384">
    <property type="entry name" value="PRK05748.1"/>
    <property type="match status" value="1"/>
</dbReference>
<keyword evidence="9" id="KW-0413">Isomerase</keyword>
<evidence type="ECO:0000256" key="1">
    <source>
        <dbReference type="ARBA" id="ARBA00008428"/>
    </source>
</evidence>
<evidence type="ECO:0000256" key="2">
    <source>
        <dbReference type="ARBA" id="ARBA00022515"/>
    </source>
</evidence>
<dbReference type="GO" id="GO:0005829">
    <property type="term" value="C:cytosol"/>
    <property type="evidence" value="ECO:0007669"/>
    <property type="project" value="TreeGrafter"/>
</dbReference>
<dbReference type="EMBL" id="PIFK01000067">
    <property type="protein sequence ID" value="PTP24037.1"/>
    <property type="molecule type" value="Genomic_DNA"/>
</dbReference>
<dbReference type="EC" id="5.6.2.3" evidence="11 12"/>
<dbReference type="GO" id="GO:0005524">
    <property type="term" value="F:ATP binding"/>
    <property type="evidence" value="ECO:0007669"/>
    <property type="project" value="UniProtKB-UniRule"/>
</dbReference>
<dbReference type="SUPFAM" id="SSF48024">
    <property type="entry name" value="N-terminal domain of DnaB helicase"/>
    <property type="match status" value="1"/>
</dbReference>
<evidence type="ECO:0000256" key="7">
    <source>
        <dbReference type="ARBA" id="ARBA00022840"/>
    </source>
</evidence>
<dbReference type="GO" id="GO:1990077">
    <property type="term" value="C:primosome complex"/>
    <property type="evidence" value="ECO:0007669"/>
    <property type="project" value="UniProtKB-UniRule"/>
</dbReference>
<keyword evidence="6 12" id="KW-0347">Helicase</keyword>
<dbReference type="FunFam" id="3.40.50.300:FF:000076">
    <property type="entry name" value="Replicative DNA helicase"/>
    <property type="match status" value="1"/>
</dbReference>
<dbReference type="Pfam" id="PF00772">
    <property type="entry name" value="DnaB"/>
    <property type="match status" value="1"/>
</dbReference>
<evidence type="ECO:0000256" key="3">
    <source>
        <dbReference type="ARBA" id="ARBA00022705"/>
    </source>
</evidence>
<dbReference type="InterPro" id="IPR007693">
    <property type="entry name" value="DNA_helicase_DnaB-like_N"/>
</dbReference>
<evidence type="ECO:0000313" key="15">
    <source>
        <dbReference type="EMBL" id="PTP24037.1"/>
    </source>
</evidence>
<keyword evidence="7 12" id="KW-0067">ATP-binding</keyword>
<evidence type="ECO:0000313" key="17">
    <source>
        <dbReference type="Proteomes" id="UP000244197"/>
    </source>
</evidence>
<dbReference type="NCBIfam" id="NF005945">
    <property type="entry name" value="PRK08006.1"/>
    <property type="match status" value="1"/>
</dbReference>
<protein>
    <recommendedName>
        <fullName evidence="11 12">Replicative DNA helicase</fullName>
        <ecNumber evidence="11 12">5.6.2.3</ecNumber>
    </recommendedName>
</protein>
<evidence type="ECO:0000256" key="4">
    <source>
        <dbReference type="ARBA" id="ARBA00022741"/>
    </source>
</evidence>
<dbReference type="FunFam" id="1.10.860.10:FF:000002">
    <property type="entry name" value="Replicative DNA helicase"/>
    <property type="match status" value="1"/>
</dbReference>
<keyword evidence="2 12" id="KW-0639">Primosome</keyword>
<dbReference type="NCBIfam" id="TIGR00665">
    <property type="entry name" value="DnaB"/>
    <property type="match status" value="1"/>
</dbReference>
<keyword evidence="8 12" id="KW-0238">DNA-binding</keyword>
<dbReference type="PANTHER" id="PTHR30153:SF2">
    <property type="entry name" value="REPLICATIVE DNA HELICASE"/>
    <property type="match status" value="1"/>
</dbReference>
<dbReference type="GO" id="GO:0006269">
    <property type="term" value="P:DNA replication, synthesis of primer"/>
    <property type="evidence" value="ECO:0007669"/>
    <property type="project" value="UniProtKB-UniRule"/>
</dbReference>
<evidence type="ECO:0000313" key="16">
    <source>
        <dbReference type="Proteomes" id="UP000244080"/>
    </source>
</evidence>
<dbReference type="PANTHER" id="PTHR30153">
    <property type="entry name" value="REPLICATIVE DNA HELICASE DNAB"/>
    <property type="match status" value="1"/>
</dbReference>
<evidence type="ECO:0000256" key="9">
    <source>
        <dbReference type="ARBA" id="ARBA00023235"/>
    </source>
</evidence>
<dbReference type="EMBL" id="PIGA01000032">
    <property type="protein sequence ID" value="PTP17347.1"/>
    <property type="molecule type" value="Genomic_DNA"/>
</dbReference>
<dbReference type="PROSITE" id="PS51199">
    <property type="entry name" value="SF4_HELICASE"/>
    <property type="match status" value="1"/>
</dbReference>
<keyword evidence="5 12" id="KW-0378">Hydrolase</keyword>
<gene>
    <name evidence="15" type="ORF">CWO07_22580</name>
    <name evidence="14" type="ORF">CWO36_17810</name>
</gene>
<dbReference type="Proteomes" id="UP000244080">
    <property type="component" value="Unassembled WGS sequence"/>
</dbReference>
<feature type="domain" description="SF4 helicase" evidence="13">
    <location>
        <begin position="193"/>
        <end position="460"/>
    </location>
</feature>
<sequence length="464" mass="51389">MVDTKSQKSANDQVDAIKVPPHSLEAEQSVIGGLLLDNERWDTVAEKVVAKDFYSRPHRLIFEAVKDILEESSPLDLITLSEHLELREQLEDVGGFAYLADLAKNTPSAANINAYADIVAQRALVRSLIGVANEIADSGYDPQGRTSEELVDLAESKVFAIAEGRASENEGPQNVDSILEKTLERIEILYKSPQDGVTGVDTGFNDLNKKTAGLQGSDLIIVAARPSMGKTTFAMNLCENAAMKQDKPVLIFSLEMPAEQLMMRMLASLSRVDQTKIRTGQLDDEDWARISSSMGILMDKKNMYIDDSSGLTPTEVRSRARRIAREHDGISMIMIDYLQLMRVPSLSDNRTLEIAEISRSLKALAKELNVPVVALSQLNRSLEQRADKRPVNSDLRESGSIEQDADLIMFIYRDEVYNPDSSLKGIAEIILGKQRNGPIGSVRLTFQGQHSRFDNYAGPAFDDE</sequence>
<dbReference type="CDD" id="cd00984">
    <property type="entry name" value="DnaB_C"/>
    <property type="match status" value="1"/>
</dbReference>
<dbReference type="GO" id="GO:0043139">
    <property type="term" value="F:5'-3' DNA helicase activity"/>
    <property type="evidence" value="ECO:0007669"/>
    <property type="project" value="UniProtKB-EC"/>
</dbReference>
<comment type="function">
    <text evidence="12">The main replicative DNA helicase, it participates in initiation and elongation during chromosome replication. Travels ahead of the DNA replisome, separating dsDNA into templates for DNA synthesis. A processive ATP-dependent 5'-3' DNA helicase it has DNA-dependent ATPase activity.</text>
</comment>
<dbReference type="GO" id="GO:0042802">
    <property type="term" value="F:identical protein binding"/>
    <property type="evidence" value="ECO:0007669"/>
    <property type="project" value="UniProtKB-ARBA"/>
</dbReference>
<evidence type="ECO:0000256" key="10">
    <source>
        <dbReference type="ARBA" id="ARBA00048954"/>
    </source>
</evidence>
<organism evidence="15 17">
    <name type="scientific">Vibrio splendidus</name>
    <dbReference type="NCBI Taxonomy" id="29497"/>
    <lineage>
        <taxon>Bacteria</taxon>
        <taxon>Pseudomonadati</taxon>
        <taxon>Pseudomonadota</taxon>
        <taxon>Gammaproteobacteria</taxon>
        <taxon>Vibrionales</taxon>
        <taxon>Vibrionaceae</taxon>
        <taxon>Vibrio</taxon>
    </lineage>
</organism>
<dbReference type="InterPro" id="IPR036185">
    <property type="entry name" value="DNA_heli_DnaB-like_N_sf"/>
</dbReference>
<dbReference type="GO" id="GO:0016787">
    <property type="term" value="F:hydrolase activity"/>
    <property type="evidence" value="ECO:0007669"/>
    <property type="project" value="UniProtKB-KW"/>
</dbReference>
<dbReference type="NCBIfam" id="NF006458">
    <property type="entry name" value="PRK08840.1"/>
    <property type="match status" value="1"/>
</dbReference>
<evidence type="ECO:0000256" key="5">
    <source>
        <dbReference type="ARBA" id="ARBA00022801"/>
    </source>
</evidence>
<dbReference type="InterPro" id="IPR016136">
    <property type="entry name" value="DNA_helicase_N/primase_C"/>
</dbReference>
<dbReference type="Pfam" id="PF03796">
    <property type="entry name" value="DnaB_C"/>
    <property type="match status" value="1"/>
</dbReference>
<keyword evidence="3 12" id="KW-0235">DNA replication</keyword>
<comment type="caution">
    <text evidence="15">The sequence shown here is derived from an EMBL/GenBank/DDBJ whole genome shotgun (WGS) entry which is preliminary data.</text>
</comment>
<evidence type="ECO:0000256" key="11">
    <source>
        <dbReference type="NCBIfam" id="TIGR00665"/>
    </source>
</evidence>
<dbReference type="GO" id="GO:0003677">
    <property type="term" value="F:DNA binding"/>
    <property type="evidence" value="ECO:0007669"/>
    <property type="project" value="UniProtKB-UniRule"/>
</dbReference>
<dbReference type="InterPro" id="IPR007692">
    <property type="entry name" value="DNA_helicase_DnaB"/>
</dbReference>
<dbReference type="AlphaFoldDB" id="A0A2R6V6Z1"/>
<dbReference type="InterPro" id="IPR007694">
    <property type="entry name" value="DNA_helicase_DnaB-like_C"/>
</dbReference>
<accession>A0A2R6V6Z1</accession>
<dbReference type="Gene3D" id="1.10.860.10">
    <property type="entry name" value="DNAb Helicase, Chain A"/>
    <property type="match status" value="1"/>
</dbReference>
<evidence type="ECO:0000313" key="14">
    <source>
        <dbReference type="EMBL" id="PTP17347.1"/>
    </source>
</evidence>
<dbReference type="InterPro" id="IPR027417">
    <property type="entry name" value="P-loop_NTPase"/>
</dbReference>
<dbReference type="Gene3D" id="3.40.50.300">
    <property type="entry name" value="P-loop containing nucleotide triphosphate hydrolases"/>
    <property type="match status" value="1"/>
</dbReference>
<name>A0A2R6V6Z1_VIBSP</name>
<comment type="catalytic activity">
    <reaction evidence="10 12">
        <text>ATP + H2O = ADP + phosphate + H(+)</text>
        <dbReference type="Rhea" id="RHEA:13065"/>
        <dbReference type="ChEBI" id="CHEBI:15377"/>
        <dbReference type="ChEBI" id="CHEBI:15378"/>
        <dbReference type="ChEBI" id="CHEBI:30616"/>
        <dbReference type="ChEBI" id="CHEBI:43474"/>
        <dbReference type="ChEBI" id="CHEBI:456216"/>
        <dbReference type="EC" id="5.6.2.3"/>
    </reaction>
</comment>
<reference evidence="16 17" key="1">
    <citation type="submission" date="2017-11" db="EMBL/GenBank/DDBJ databases">
        <title>Population delineation of vibrios coincides with oyster pathogenicity.</title>
        <authorList>
            <person name="Bruto M."/>
            <person name="Labreuche Y."/>
            <person name="James A."/>
            <person name="Piel D."/>
            <person name="Chenivesse S."/>
            <person name="Petton B."/>
            <person name="Polz M.F."/>
            <person name="Le Roux F."/>
        </authorList>
    </citation>
    <scope>NUCLEOTIDE SEQUENCE [LARGE SCALE GENOMIC DNA]</scope>
    <source>
        <strain evidence="14 16">1F_55</strain>
        <strain evidence="15 17">FF_144</strain>
    </source>
</reference>
<evidence type="ECO:0000259" key="13">
    <source>
        <dbReference type="PROSITE" id="PS51199"/>
    </source>
</evidence>
<evidence type="ECO:0000256" key="8">
    <source>
        <dbReference type="ARBA" id="ARBA00023125"/>
    </source>
</evidence>
<evidence type="ECO:0000256" key="12">
    <source>
        <dbReference type="RuleBase" id="RU362085"/>
    </source>
</evidence>
<dbReference type="SUPFAM" id="SSF52540">
    <property type="entry name" value="P-loop containing nucleoside triphosphate hydrolases"/>
    <property type="match status" value="1"/>
</dbReference>
<dbReference type="Proteomes" id="UP000244197">
    <property type="component" value="Unassembled WGS sequence"/>
</dbReference>
<evidence type="ECO:0000256" key="6">
    <source>
        <dbReference type="ARBA" id="ARBA00022806"/>
    </source>
</evidence>
<keyword evidence="4 12" id="KW-0547">Nucleotide-binding</keyword>
<proteinExistence type="inferred from homology"/>